<comment type="caution">
    <text evidence="2">The sequence shown here is derived from an EMBL/GenBank/DDBJ whole genome shotgun (WGS) entry which is preliminary data.</text>
</comment>
<dbReference type="AlphaFoldDB" id="A0A426ZG12"/>
<reference evidence="2 3" key="1">
    <citation type="journal article" date="2014" name="Agronomy (Basel)">
        <title>A Draft Genome Sequence for Ensete ventricosum, the Drought-Tolerant Tree Against Hunger.</title>
        <authorList>
            <person name="Harrison J."/>
            <person name="Moore K.A."/>
            <person name="Paszkiewicz K."/>
            <person name="Jones T."/>
            <person name="Grant M."/>
            <person name="Ambacheew D."/>
            <person name="Muzemil S."/>
            <person name="Studholme D.J."/>
        </authorList>
    </citation>
    <scope>NUCLEOTIDE SEQUENCE [LARGE SCALE GENOMIC DNA]</scope>
</reference>
<sequence length="61" mass="7324">MDLVEAWRSIDWEKEGYTTYEDFVALPFFVLFFPTVRFFLDRLVFEVSHSCLLLFPLLPCL</sequence>
<keyword evidence="1" id="KW-1133">Transmembrane helix</keyword>
<feature type="transmembrane region" description="Helical" evidence="1">
    <location>
        <begin position="23"/>
        <end position="40"/>
    </location>
</feature>
<name>A0A426ZG12_ENSVE</name>
<proteinExistence type="predicted"/>
<keyword evidence="1" id="KW-0472">Membrane</keyword>
<evidence type="ECO:0000313" key="2">
    <source>
        <dbReference type="EMBL" id="RRT62908.1"/>
    </source>
</evidence>
<evidence type="ECO:0000256" key="1">
    <source>
        <dbReference type="SAM" id="Phobius"/>
    </source>
</evidence>
<protein>
    <submittedName>
        <fullName evidence="2">Uncharacterized protein</fullName>
    </submittedName>
</protein>
<dbReference type="Proteomes" id="UP000287651">
    <property type="component" value="Unassembled WGS sequence"/>
</dbReference>
<organism evidence="2 3">
    <name type="scientific">Ensete ventricosum</name>
    <name type="common">Abyssinian banana</name>
    <name type="synonym">Musa ensete</name>
    <dbReference type="NCBI Taxonomy" id="4639"/>
    <lineage>
        <taxon>Eukaryota</taxon>
        <taxon>Viridiplantae</taxon>
        <taxon>Streptophyta</taxon>
        <taxon>Embryophyta</taxon>
        <taxon>Tracheophyta</taxon>
        <taxon>Spermatophyta</taxon>
        <taxon>Magnoliopsida</taxon>
        <taxon>Liliopsida</taxon>
        <taxon>Zingiberales</taxon>
        <taxon>Musaceae</taxon>
        <taxon>Ensete</taxon>
    </lineage>
</organism>
<keyword evidence="1" id="KW-0812">Transmembrane</keyword>
<accession>A0A426ZG12</accession>
<dbReference type="EMBL" id="AMZH03006798">
    <property type="protein sequence ID" value="RRT62908.1"/>
    <property type="molecule type" value="Genomic_DNA"/>
</dbReference>
<evidence type="ECO:0000313" key="3">
    <source>
        <dbReference type="Proteomes" id="UP000287651"/>
    </source>
</evidence>
<gene>
    <name evidence="2" type="ORF">B296_00043096</name>
</gene>